<dbReference type="VEuPathDB" id="MicrosporidiaDB:M153_44800003"/>
<dbReference type="InterPro" id="IPR036277">
    <property type="entry name" value="SMC_hinge_sf"/>
</dbReference>
<dbReference type="GO" id="GO:0005694">
    <property type="term" value="C:chromosome"/>
    <property type="evidence" value="ECO:0007669"/>
    <property type="project" value="InterPro"/>
</dbReference>
<dbReference type="EMBL" id="LGUB01000834">
    <property type="protein sequence ID" value="KRH92558.1"/>
    <property type="molecule type" value="Genomic_DNA"/>
</dbReference>
<feature type="compositionally biased region" description="Basic and acidic residues" evidence="1">
    <location>
        <begin position="207"/>
        <end position="232"/>
    </location>
</feature>
<dbReference type="SUPFAM" id="SSF75553">
    <property type="entry name" value="Smc hinge domain"/>
    <property type="match status" value="1"/>
</dbReference>
<name>A0A0R0LYS6_9MICR</name>
<dbReference type="AlphaFoldDB" id="A0A0R0LYS6"/>
<evidence type="ECO:0000259" key="2">
    <source>
        <dbReference type="Pfam" id="PF06470"/>
    </source>
</evidence>
<reference evidence="3 4" key="1">
    <citation type="submission" date="2015-07" db="EMBL/GenBank/DDBJ databases">
        <title>The genome of Pseudoloma neurophilia, a relevant intracellular parasite of the zebrafish.</title>
        <authorList>
            <person name="Ndikumana S."/>
            <person name="Pelin A."/>
            <person name="Sanders J."/>
            <person name="Corradi N."/>
        </authorList>
    </citation>
    <scope>NUCLEOTIDE SEQUENCE [LARGE SCALE GENOMIC DNA]</scope>
    <source>
        <strain evidence="3 4">MK1</strain>
    </source>
</reference>
<dbReference type="GO" id="GO:0051276">
    <property type="term" value="P:chromosome organization"/>
    <property type="evidence" value="ECO:0007669"/>
    <property type="project" value="InterPro"/>
</dbReference>
<accession>A0A0R0LYS6</accession>
<evidence type="ECO:0000313" key="3">
    <source>
        <dbReference type="EMBL" id="KRH92558.1"/>
    </source>
</evidence>
<dbReference type="Pfam" id="PF06470">
    <property type="entry name" value="SMC_hinge"/>
    <property type="match status" value="1"/>
</dbReference>
<feature type="non-terminal residue" evidence="3">
    <location>
        <position position="492"/>
    </location>
</feature>
<feature type="region of interest" description="Disordered" evidence="1">
    <location>
        <begin position="203"/>
        <end position="238"/>
    </location>
</feature>
<feature type="domain" description="SMC hinge" evidence="2">
    <location>
        <begin position="46"/>
        <end position="128"/>
    </location>
</feature>
<dbReference type="GO" id="GO:0005524">
    <property type="term" value="F:ATP binding"/>
    <property type="evidence" value="ECO:0007669"/>
    <property type="project" value="InterPro"/>
</dbReference>
<dbReference type="Gene3D" id="3.30.70.1620">
    <property type="match status" value="1"/>
</dbReference>
<organism evidence="3 4">
    <name type="scientific">Pseudoloma neurophilia</name>
    <dbReference type="NCBI Taxonomy" id="146866"/>
    <lineage>
        <taxon>Eukaryota</taxon>
        <taxon>Fungi</taxon>
        <taxon>Fungi incertae sedis</taxon>
        <taxon>Microsporidia</taxon>
        <taxon>Pseudoloma</taxon>
    </lineage>
</organism>
<protein>
    <submittedName>
        <fullName evidence="3">Structural maintenance of chromosome protein</fullName>
    </submittedName>
</protein>
<sequence>TPLNDSHIFKIVECVRKLVLENTTFNTLNILPKDHKLHNLDILFTYGRVYENFKIDQLYEKAIDAILLNKRNYIITETGYLTGKGTFIPLDRISYTNNVKCSTADKFIKYNIILEKAFKYLLNGYHIVLNENDIQKHKINKELCVTLDGTVIDYRGTMTGGTLNLRYECSKKETFDSIQKVLDVLEENLNKICDKNITNEDESNDLGLKESESKGFKTNEDESKDSDTRNESGSKCFKTNESGSKCFKTNESGSNDSDTRNENESKGLKKSLMELKDLIARLISVSVRFSTVEGQKNNSLTINELKDFMNHCKSLPDMIDNLNDMILTYNKEQQRASTTINKLRKLIDQYDVIQTAIQNTSKNTSQTKNNLSLAELRSVLLDRKSQVLTYENEISQAQIMIDQCKKLFEKQLVIKNKKLELEDFIKSNVIKEQETMDFEKRKEIKRRILQLSSLQTDEEIIHEDLGSMTEIENIFDGLENTTTYDQLKEEAR</sequence>
<proteinExistence type="predicted"/>
<evidence type="ECO:0000256" key="1">
    <source>
        <dbReference type="SAM" id="MobiDB-lite"/>
    </source>
</evidence>
<keyword evidence="4" id="KW-1185">Reference proteome</keyword>
<comment type="caution">
    <text evidence="3">The sequence shown here is derived from an EMBL/GenBank/DDBJ whole genome shotgun (WGS) entry which is preliminary data.</text>
</comment>
<evidence type="ECO:0000313" key="4">
    <source>
        <dbReference type="Proteomes" id="UP000051530"/>
    </source>
</evidence>
<gene>
    <name evidence="3" type="ORF">M153_44800003</name>
</gene>
<feature type="non-terminal residue" evidence="3">
    <location>
        <position position="1"/>
    </location>
</feature>
<dbReference type="InterPro" id="IPR010935">
    <property type="entry name" value="SMC_hinge"/>
</dbReference>
<dbReference type="Proteomes" id="UP000051530">
    <property type="component" value="Unassembled WGS sequence"/>
</dbReference>